<dbReference type="GO" id="GO:0009888">
    <property type="term" value="P:tissue development"/>
    <property type="evidence" value="ECO:0007669"/>
    <property type="project" value="TreeGrafter"/>
</dbReference>
<keyword evidence="1" id="KW-1015">Disulfide bond</keyword>
<comment type="caution">
    <text evidence="4">The sequence shown here is derived from an EMBL/GenBank/DDBJ whole genome shotgun (WGS) entry which is preliminary data.</text>
</comment>
<feature type="non-terminal residue" evidence="4">
    <location>
        <position position="1"/>
    </location>
</feature>
<dbReference type="GO" id="GO:0034446">
    <property type="term" value="P:substrate adhesion-dependent cell spreading"/>
    <property type="evidence" value="ECO:0007669"/>
    <property type="project" value="TreeGrafter"/>
</dbReference>
<name>A0A8S3KHL6_9BILA</name>
<reference evidence="4" key="1">
    <citation type="submission" date="2021-02" db="EMBL/GenBank/DDBJ databases">
        <authorList>
            <person name="Nowell W R."/>
        </authorList>
    </citation>
    <scope>NUCLEOTIDE SEQUENCE</scope>
</reference>
<proteinExistence type="predicted"/>
<dbReference type="InterPro" id="IPR008211">
    <property type="entry name" value="Laminin_N"/>
</dbReference>
<feature type="domain" description="Laminin N-terminal" evidence="3">
    <location>
        <begin position="1"/>
        <end position="101"/>
    </location>
</feature>
<dbReference type="GO" id="GO:0043256">
    <property type="term" value="C:laminin complex"/>
    <property type="evidence" value="ECO:0007669"/>
    <property type="project" value="TreeGrafter"/>
</dbReference>
<dbReference type="SMART" id="SM00136">
    <property type="entry name" value="LamNT"/>
    <property type="match status" value="1"/>
</dbReference>
<sequence>SCVTQFPYVTTIPIPDQPYCESRYSDETPSTGGEVVFRVISPSTIGNRDPYSPSIQELIKITNLRINFTKLHTLGDNYLDNRQETTPKYYYALYEMVVRGSCSCYGHAKRCIPTEDELTGNI</sequence>
<dbReference type="AlphaFoldDB" id="A0A8S3KHL6"/>
<dbReference type="PROSITE" id="PS51117">
    <property type="entry name" value="LAMININ_NTER"/>
    <property type="match status" value="1"/>
</dbReference>
<dbReference type="GO" id="GO:0070831">
    <property type="term" value="P:basement membrane assembly"/>
    <property type="evidence" value="ECO:0007669"/>
    <property type="project" value="TreeGrafter"/>
</dbReference>
<organism evidence="4 5">
    <name type="scientific">Rotaria magnacalcarata</name>
    <dbReference type="NCBI Taxonomy" id="392030"/>
    <lineage>
        <taxon>Eukaryota</taxon>
        <taxon>Metazoa</taxon>
        <taxon>Spiralia</taxon>
        <taxon>Gnathifera</taxon>
        <taxon>Rotifera</taxon>
        <taxon>Eurotatoria</taxon>
        <taxon>Bdelloidea</taxon>
        <taxon>Philodinida</taxon>
        <taxon>Philodinidae</taxon>
        <taxon>Rotaria</taxon>
    </lineage>
</organism>
<dbReference type="EMBL" id="CAJOBI010369836">
    <property type="protein sequence ID" value="CAF5229365.1"/>
    <property type="molecule type" value="Genomic_DNA"/>
</dbReference>
<keyword evidence="2" id="KW-0424">Laminin EGF-like domain</keyword>
<evidence type="ECO:0000313" key="5">
    <source>
        <dbReference type="Proteomes" id="UP000676336"/>
    </source>
</evidence>
<evidence type="ECO:0000313" key="4">
    <source>
        <dbReference type="EMBL" id="CAF5229365.1"/>
    </source>
</evidence>
<gene>
    <name evidence="4" type="ORF">SMN809_LOCUS86285</name>
</gene>
<protein>
    <recommendedName>
        <fullName evidence="3">Laminin N-terminal domain-containing protein</fullName>
    </recommendedName>
</protein>
<dbReference type="Pfam" id="PF00055">
    <property type="entry name" value="Laminin_N"/>
    <property type="match status" value="1"/>
</dbReference>
<evidence type="ECO:0000259" key="3">
    <source>
        <dbReference type="PROSITE" id="PS51117"/>
    </source>
</evidence>
<dbReference type="PANTHER" id="PTHR10574">
    <property type="entry name" value="NETRIN/LAMININ-RELATED"/>
    <property type="match status" value="1"/>
</dbReference>
<dbReference type="Gene3D" id="2.60.120.260">
    <property type="entry name" value="Galactose-binding domain-like"/>
    <property type="match status" value="1"/>
</dbReference>
<accession>A0A8S3KHL6</accession>
<dbReference type="PANTHER" id="PTHR10574:SF375">
    <property type="entry name" value="LAMININ SUBUNIT BETA-1"/>
    <property type="match status" value="1"/>
</dbReference>
<evidence type="ECO:0000256" key="2">
    <source>
        <dbReference type="ARBA" id="ARBA00023292"/>
    </source>
</evidence>
<feature type="non-terminal residue" evidence="4">
    <location>
        <position position="122"/>
    </location>
</feature>
<dbReference type="InterPro" id="IPR050440">
    <property type="entry name" value="Laminin/Netrin_ECM"/>
</dbReference>
<dbReference type="GO" id="GO:0007411">
    <property type="term" value="P:axon guidance"/>
    <property type="evidence" value="ECO:0007669"/>
    <property type="project" value="TreeGrafter"/>
</dbReference>
<dbReference type="GO" id="GO:0016477">
    <property type="term" value="P:cell migration"/>
    <property type="evidence" value="ECO:0007669"/>
    <property type="project" value="TreeGrafter"/>
</dbReference>
<evidence type="ECO:0000256" key="1">
    <source>
        <dbReference type="ARBA" id="ARBA00023157"/>
    </source>
</evidence>
<dbReference type="Proteomes" id="UP000676336">
    <property type="component" value="Unassembled WGS sequence"/>
</dbReference>
<dbReference type="GO" id="GO:0009887">
    <property type="term" value="P:animal organ morphogenesis"/>
    <property type="evidence" value="ECO:0007669"/>
    <property type="project" value="TreeGrafter"/>
</dbReference>